<dbReference type="EMBL" id="MT141488">
    <property type="protein sequence ID" value="QJA63018.1"/>
    <property type="molecule type" value="Genomic_DNA"/>
</dbReference>
<name>A0A6M3J080_9ZZZZ</name>
<sequence length="206" mass="21199">MFGEIRTGLIVSADGGKNPPRSDRQGALVVSQDGGKYEEPGLRKQLCFSYSAARATSVPATAQIGNIIWNPPGSGVNLSLCKWSAQIQVTSATTLGITLGYSAQASAPTTTTVADSYGSTFLDAGAPGRCAARAYAIATLLVVPTVVMNLFHNTAAIATTGIDQAHGDLDGMFVIPPGYIACFSAITAAVAAVGMTSTITWKEIPV</sequence>
<dbReference type="AlphaFoldDB" id="A0A6M3J080"/>
<proteinExistence type="predicted"/>
<evidence type="ECO:0000313" key="2">
    <source>
        <dbReference type="EMBL" id="QJA63018.1"/>
    </source>
</evidence>
<evidence type="ECO:0000256" key="1">
    <source>
        <dbReference type="SAM" id="MobiDB-lite"/>
    </source>
</evidence>
<protein>
    <submittedName>
        <fullName evidence="2">Uncharacterized protein</fullName>
    </submittedName>
</protein>
<gene>
    <name evidence="2" type="ORF">MM415B00664_0009</name>
</gene>
<feature type="region of interest" description="Disordered" evidence="1">
    <location>
        <begin position="1"/>
        <end position="25"/>
    </location>
</feature>
<organism evidence="2">
    <name type="scientific">viral metagenome</name>
    <dbReference type="NCBI Taxonomy" id="1070528"/>
    <lineage>
        <taxon>unclassified sequences</taxon>
        <taxon>metagenomes</taxon>
        <taxon>organismal metagenomes</taxon>
    </lineage>
</organism>
<accession>A0A6M3J080</accession>
<reference evidence="2" key="1">
    <citation type="submission" date="2020-03" db="EMBL/GenBank/DDBJ databases">
        <title>The deep terrestrial virosphere.</title>
        <authorList>
            <person name="Holmfeldt K."/>
            <person name="Nilsson E."/>
            <person name="Simone D."/>
            <person name="Lopez-Fernandez M."/>
            <person name="Wu X."/>
            <person name="de Brujin I."/>
            <person name="Lundin D."/>
            <person name="Andersson A."/>
            <person name="Bertilsson S."/>
            <person name="Dopson M."/>
        </authorList>
    </citation>
    <scope>NUCLEOTIDE SEQUENCE</scope>
    <source>
        <strain evidence="2">MM415B00664</strain>
    </source>
</reference>